<sequence>MNSQTSAYNALRTLGARLARAQGIFQQKNIHVLKALYALVWEFKIISQSYKQNHFLANQKNGATRSVAP</sequence>
<comment type="caution">
    <text evidence="1">The sequence shown here is derived from an EMBL/GenBank/DDBJ whole genome shotgun (WGS) entry which is preliminary data.</text>
</comment>
<organism evidence="1 2">
    <name type="scientific">Candidatus Wildermuthbacteria bacterium RIFCSPHIGHO2_02_FULL_45_25</name>
    <dbReference type="NCBI Taxonomy" id="1802450"/>
    <lineage>
        <taxon>Bacteria</taxon>
        <taxon>Candidatus Wildermuthiibacteriota</taxon>
    </lineage>
</organism>
<proteinExistence type="predicted"/>
<gene>
    <name evidence="1" type="ORF">A3C04_01695</name>
</gene>
<dbReference type="AlphaFoldDB" id="A0A1G2R4P3"/>
<accession>A0A1G2R4P3</accession>
<reference evidence="1 2" key="1">
    <citation type="journal article" date="2016" name="Nat. Commun.">
        <title>Thousands of microbial genomes shed light on interconnected biogeochemical processes in an aquifer system.</title>
        <authorList>
            <person name="Anantharaman K."/>
            <person name="Brown C.T."/>
            <person name="Hug L.A."/>
            <person name="Sharon I."/>
            <person name="Castelle C.J."/>
            <person name="Probst A.J."/>
            <person name="Thomas B.C."/>
            <person name="Singh A."/>
            <person name="Wilkins M.J."/>
            <person name="Karaoz U."/>
            <person name="Brodie E.L."/>
            <person name="Williams K.H."/>
            <person name="Hubbard S.S."/>
            <person name="Banfield J.F."/>
        </authorList>
    </citation>
    <scope>NUCLEOTIDE SEQUENCE [LARGE SCALE GENOMIC DNA]</scope>
</reference>
<protein>
    <submittedName>
        <fullName evidence="1">Uncharacterized protein</fullName>
    </submittedName>
</protein>
<dbReference type="EMBL" id="MHTV01000012">
    <property type="protein sequence ID" value="OHA67349.1"/>
    <property type="molecule type" value="Genomic_DNA"/>
</dbReference>
<dbReference type="Proteomes" id="UP000178092">
    <property type="component" value="Unassembled WGS sequence"/>
</dbReference>
<evidence type="ECO:0000313" key="2">
    <source>
        <dbReference type="Proteomes" id="UP000178092"/>
    </source>
</evidence>
<evidence type="ECO:0000313" key="1">
    <source>
        <dbReference type="EMBL" id="OHA67349.1"/>
    </source>
</evidence>
<name>A0A1G2R4P3_9BACT</name>